<protein>
    <recommendedName>
        <fullName evidence="6">SAM domain-containing protein</fullName>
    </recommendedName>
</protein>
<feature type="region of interest" description="Disordered" evidence="1">
    <location>
        <begin position="37"/>
        <end position="59"/>
    </location>
</feature>
<evidence type="ECO:0000256" key="1">
    <source>
        <dbReference type="SAM" id="MobiDB-lite"/>
    </source>
</evidence>
<dbReference type="Proteomes" id="UP000077671">
    <property type="component" value="Unassembled WGS sequence"/>
</dbReference>
<evidence type="ECO:0000313" key="3">
    <source>
        <dbReference type="EMBL" id="KAE8248980.1"/>
    </source>
</evidence>
<organism evidence="3 4">
    <name type="scientific">Tilletia caries</name>
    <name type="common">wheat bunt fungus</name>
    <dbReference type="NCBI Taxonomy" id="13290"/>
    <lineage>
        <taxon>Eukaryota</taxon>
        <taxon>Fungi</taxon>
        <taxon>Dikarya</taxon>
        <taxon>Basidiomycota</taxon>
        <taxon>Ustilaginomycotina</taxon>
        <taxon>Exobasidiomycetes</taxon>
        <taxon>Tilletiales</taxon>
        <taxon>Tilletiaceae</taxon>
        <taxon>Tilletia</taxon>
    </lineage>
</organism>
<name>A0A177U835_9BASI</name>
<dbReference type="EMBL" id="LWDD02001349">
    <property type="protein sequence ID" value="KAE8248980.1"/>
    <property type="molecule type" value="Genomic_DNA"/>
</dbReference>
<gene>
    <name evidence="3" type="ORF">A4X03_0g6681</name>
    <name evidence="2" type="ORF">JKIAZH3_G2633</name>
</gene>
<evidence type="ECO:0000313" key="4">
    <source>
        <dbReference type="Proteomes" id="UP000077671"/>
    </source>
</evidence>
<dbReference type="EMBL" id="CAJHJG010006315">
    <property type="protein sequence ID" value="CAD6956192.1"/>
    <property type="molecule type" value="Genomic_DNA"/>
</dbReference>
<proteinExistence type="predicted"/>
<feature type="region of interest" description="Disordered" evidence="1">
    <location>
        <begin position="191"/>
        <end position="232"/>
    </location>
</feature>
<evidence type="ECO:0000313" key="2">
    <source>
        <dbReference type="EMBL" id="CAD6956192.1"/>
    </source>
</evidence>
<dbReference type="Proteomes" id="UP000836402">
    <property type="component" value="Unassembled WGS sequence"/>
</dbReference>
<accession>A0A177U835</accession>
<reference evidence="3" key="2">
    <citation type="journal article" date="2019" name="IMA Fungus">
        <title>Genome sequencing and comparison of five Tilletia species to identify candidate genes for the detection of regulated species infecting wheat.</title>
        <authorList>
            <person name="Nguyen H.D.T."/>
            <person name="Sultana T."/>
            <person name="Kesanakurti P."/>
            <person name="Hambleton S."/>
        </authorList>
    </citation>
    <scope>NUCLEOTIDE SEQUENCE</scope>
    <source>
        <strain evidence="3">DAOMC 238032</strain>
    </source>
</reference>
<feature type="compositionally biased region" description="Low complexity" evidence="1">
    <location>
        <begin position="341"/>
        <end position="352"/>
    </location>
</feature>
<feature type="region of interest" description="Disordered" evidence="1">
    <location>
        <begin position="136"/>
        <end position="161"/>
    </location>
</feature>
<feature type="compositionally biased region" description="Basic and acidic residues" evidence="1">
    <location>
        <begin position="191"/>
        <end position="203"/>
    </location>
</feature>
<reference evidence="3" key="1">
    <citation type="submission" date="2016-04" db="EMBL/GenBank/DDBJ databases">
        <authorList>
            <person name="Nguyen H.D."/>
            <person name="Kesanakurti P."/>
            <person name="Cullis J."/>
            <person name="Levesque C.A."/>
            <person name="Hambleton S."/>
        </authorList>
    </citation>
    <scope>NUCLEOTIDE SEQUENCE</scope>
    <source>
        <strain evidence="3">DAOMC 238032</strain>
    </source>
</reference>
<reference evidence="2" key="3">
    <citation type="submission" date="2020-10" db="EMBL/GenBank/DDBJ databases">
        <authorList>
            <person name="Sedaghatjoo S."/>
        </authorList>
    </citation>
    <scope>NUCLEOTIDE SEQUENCE</scope>
    <source>
        <strain evidence="2">AZH3</strain>
    </source>
</reference>
<evidence type="ECO:0008006" key="6">
    <source>
        <dbReference type="Google" id="ProtNLM"/>
    </source>
</evidence>
<sequence>MEKARKDWGRYLEAIMLCRNGNINVTAPAEAAVALDSKGKPKGRPRFSASSASTMQHPHVQQGIPWINEEVAKADKDIMAANICHDVKCTHKRIEERSCYIKAQDSSKHLLLDQYARWAWATALIKKVTGVTNRKPPRLPPFTDFESSAGDKKVEQNAGIEDVQKAEEDKVFISFEDSSDVSEQEYEIVKTEYKPKPKEKGKAENAQASKAAGRRGKGKDDSPQTSKAAGSRVPLKQIVNNTPQKRIADVPTAHPTTTRGPRITLDEMAARYGIDAETLEKLKGWKATTPEMVANMSDAQLRDAGLEKGEPLMVKTAIESWRLDGPGEPSSCSKRPRVAIDSGTTTSDAGSSHVATPIASTSRLPGASLNALNNPAAPPSALPIPPSDPLAALAAAAAAATSDAFAAASGMNAFTTAQ</sequence>
<comment type="caution">
    <text evidence="3">The sequence shown here is derived from an EMBL/GenBank/DDBJ whole genome shotgun (WGS) entry which is preliminary data.</text>
</comment>
<dbReference type="AlphaFoldDB" id="A0A177U835"/>
<evidence type="ECO:0000313" key="5">
    <source>
        <dbReference type="Proteomes" id="UP000836402"/>
    </source>
</evidence>
<feature type="region of interest" description="Disordered" evidence="1">
    <location>
        <begin position="322"/>
        <end position="355"/>
    </location>
</feature>
<keyword evidence="5" id="KW-1185">Reference proteome</keyword>